<dbReference type="RefSeq" id="XP_067816817.1">
    <property type="nucleotide sequence ID" value="XM_067966364.1"/>
</dbReference>
<dbReference type="InterPro" id="IPR000387">
    <property type="entry name" value="Tyr_Pase_dom"/>
</dbReference>
<protein>
    <recommendedName>
        <fullName evidence="2">protein-tyrosine-phosphatase</fullName>
        <ecNumber evidence="2">3.1.3.48</ecNumber>
    </recommendedName>
</protein>
<dbReference type="GO" id="GO:0004725">
    <property type="term" value="F:protein tyrosine phosphatase activity"/>
    <property type="evidence" value="ECO:0007669"/>
    <property type="project" value="UniProtKB-EC"/>
</dbReference>
<dbReference type="EMBL" id="SHOA02000014">
    <property type="protein sequence ID" value="TDH67318.1"/>
    <property type="molecule type" value="Genomic_DNA"/>
</dbReference>
<dbReference type="PROSITE" id="PS50056">
    <property type="entry name" value="TYR_PHOSPHATASE_2"/>
    <property type="match status" value="1"/>
</dbReference>
<evidence type="ECO:0000313" key="8">
    <source>
        <dbReference type="Proteomes" id="UP000294530"/>
    </source>
</evidence>
<sequence>MLPMELPMVDQLLERQRHHPPLDGFPMAARIGDLPLFLGEAGAAQDAIFLKSNKIRGVIALGTGNLTPCEVLLIDILDMEEELLLSHFTDCIEFLQKHLIRVGTPKAVLVHCAYGQSRSAAVCVAFLMATQGNTLLEAYDQVQLSRPCISINPGFLRQLELFERMEFDSNVMGSTSAHAEFRTLMARQDRMKKRKADIASIPQLALPGTSMSCRKCNFALCTARNQLMHSPASGELCGGIFIEPMQWMTNSSVFIQDNVGKLYCPSCKAKLGSWNWIGVNIFELMLLRCNCKYFVSPAFQLVPSKTQSRVL</sequence>
<keyword evidence="4" id="KW-0904">Protein phosphatase</keyword>
<proteinExistence type="inferred from homology"/>
<keyword evidence="8" id="KW-1185">Reference proteome</keyword>
<feature type="domain" description="Tyrosine-protein phosphatase" evidence="5">
    <location>
        <begin position="25"/>
        <end position="168"/>
    </location>
</feature>
<gene>
    <name evidence="7" type="ORF">CCR75_008310</name>
</gene>
<comment type="similarity">
    <text evidence="1">Belongs to the protein-tyrosine phosphatase family. Non-receptor class dual specificity subfamily.</text>
</comment>
<dbReference type="CDD" id="cd14498">
    <property type="entry name" value="DSP"/>
    <property type="match status" value="1"/>
</dbReference>
<keyword evidence="3" id="KW-0378">Hydrolase</keyword>
<evidence type="ECO:0000256" key="2">
    <source>
        <dbReference type="ARBA" id="ARBA00013064"/>
    </source>
</evidence>
<dbReference type="GeneID" id="94352035"/>
<comment type="caution">
    <text evidence="7">The sequence shown here is derived from an EMBL/GenBank/DDBJ whole genome shotgun (WGS) entry which is preliminary data.</text>
</comment>
<dbReference type="Proteomes" id="UP000294530">
    <property type="component" value="Unassembled WGS sequence"/>
</dbReference>
<evidence type="ECO:0000256" key="3">
    <source>
        <dbReference type="ARBA" id="ARBA00022801"/>
    </source>
</evidence>
<dbReference type="SMART" id="SM00195">
    <property type="entry name" value="DSPc"/>
    <property type="match status" value="1"/>
</dbReference>
<dbReference type="InterPro" id="IPR016130">
    <property type="entry name" value="Tyr_Pase_AS"/>
</dbReference>
<dbReference type="OrthoDB" id="2017893at2759"/>
<dbReference type="KEGG" id="blac:94352035"/>
<accession>A0A976ICL0</accession>
<evidence type="ECO:0000256" key="1">
    <source>
        <dbReference type="ARBA" id="ARBA00008601"/>
    </source>
</evidence>
<dbReference type="PANTHER" id="PTHR45848:SF4">
    <property type="entry name" value="DUAL SPECIFICITY PROTEIN PHOSPHATASE 12"/>
    <property type="match status" value="1"/>
</dbReference>
<evidence type="ECO:0000256" key="4">
    <source>
        <dbReference type="ARBA" id="ARBA00022912"/>
    </source>
</evidence>
<dbReference type="PROSITE" id="PS00383">
    <property type="entry name" value="TYR_PHOSPHATASE_1"/>
    <property type="match status" value="1"/>
</dbReference>
<dbReference type="InterPro" id="IPR029021">
    <property type="entry name" value="Prot-tyrosine_phosphatase-like"/>
</dbReference>
<evidence type="ECO:0000313" key="7">
    <source>
        <dbReference type="EMBL" id="TDH67318.1"/>
    </source>
</evidence>
<dbReference type="EC" id="3.1.3.48" evidence="2"/>
<reference evidence="7 8" key="1">
    <citation type="journal article" date="2021" name="Genome Biol.">
        <title>AFLAP: assembly-free linkage analysis pipeline using k-mers from genome sequencing data.</title>
        <authorList>
            <person name="Fletcher K."/>
            <person name="Zhang L."/>
            <person name="Gil J."/>
            <person name="Han R."/>
            <person name="Cavanaugh K."/>
            <person name="Michelmore R."/>
        </authorList>
    </citation>
    <scope>NUCLEOTIDE SEQUENCE [LARGE SCALE GENOMIC DNA]</scope>
    <source>
        <strain evidence="7 8">SF5</strain>
    </source>
</reference>
<dbReference type="Pfam" id="PF00782">
    <property type="entry name" value="DSPc"/>
    <property type="match status" value="1"/>
</dbReference>
<evidence type="ECO:0000259" key="6">
    <source>
        <dbReference type="PROSITE" id="PS50056"/>
    </source>
</evidence>
<evidence type="ECO:0000259" key="5">
    <source>
        <dbReference type="PROSITE" id="PS50054"/>
    </source>
</evidence>
<dbReference type="PROSITE" id="PS50054">
    <property type="entry name" value="TYR_PHOSPHATASE_DUAL"/>
    <property type="match status" value="1"/>
</dbReference>
<dbReference type="GO" id="GO:0008138">
    <property type="term" value="F:protein tyrosine/serine/threonine phosphatase activity"/>
    <property type="evidence" value="ECO:0007669"/>
    <property type="project" value="TreeGrafter"/>
</dbReference>
<dbReference type="AlphaFoldDB" id="A0A976ICL0"/>
<organism evidence="7 8">
    <name type="scientific">Bremia lactucae</name>
    <name type="common">Lettuce downy mildew</name>
    <dbReference type="NCBI Taxonomy" id="4779"/>
    <lineage>
        <taxon>Eukaryota</taxon>
        <taxon>Sar</taxon>
        <taxon>Stramenopiles</taxon>
        <taxon>Oomycota</taxon>
        <taxon>Peronosporomycetes</taxon>
        <taxon>Peronosporales</taxon>
        <taxon>Peronosporaceae</taxon>
        <taxon>Bremia</taxon>
    </lineage>
</organism>
<feature type="domain" description="Tyrosine specific protein phosphatases" evidence="6">
    <location>
        <begin position="86"/>
        <end position="147"/>
    </location>
</feature>
<name>A0A976ICL0_BRELC</name>
<dbReference type="InterPro" id="IPR020422">
    <property type="entry name" value="TYR_PHOSPHATASE_DUAL_dom"/>
</dbReference>
<dbReference type="PANTHER" id="PTHR45848">
    <property type="entry name" value="DUAL SPECIFICITY PROTEIN PHOSPHATASE 12 FAMILY MEMBER"/>
    <property type="match status" value="1"/>
</dbReference>
<dbReference type="InterPro" id="IPR000340">
    <property type="entry name" value="Dual-sp_phosphatase_cat-dom"/>
</dbReference>
<dbReference type="SUPFAM" id="SSF52799">
    <property type="entry name" value="(Phosphotyrosine protein) phosphatases II"/>
    <property type="match status" value="1"/>
</dbReference>
<dbReference type="Gene3D" id="3.90.190.10">
    <property type="entry name" value="Protein tyrosine phosphatase superfamily"/>
    <property type="match status" value="1"/>
</dbReference>